<dbReference type="SMART" id="SM00368">
    <property type="entry name" value="LRR_RI"/>
    <property type="match status" value="2"/>
</dbReference>
<dbReference type="PANTHER" id="PTHR24113">
    <property type="entry name" value="RAN GTPASE-ACTIVATING PROTEIN 1"/>
    <property type="match status" value="1"/>
</dbReference>
<dbReference type="Gene3D" id="1.10.490.10">
    <property type="entry name" value="Globins"/>
    <property type="match status" value="1"/>
</dbReference>
<evidence type="ECO:0000313" key="8">
    <source>
        <dbReference type="EMBL" id="CAD9270283.1"/>
    </source>
</evidence>
<dbReference type="Gene3D" id="3.80.10.10">
    <property type="entry name" value="Ribonuclease Inhibitor"/>
    <property type="match status" value="1"/>
</dbReference>
<dbReference type="GO" id="GO:0005634">
    <property type="term" value="C:nucleus"/>
    <property type="evidence" value="ECO:0007669"/>
    <property type="project" value="TreeGrafter"/>
</dbReference>
<protein>
    <recommendedName>
        <fullName evidence="9">Globin family profile domain-containing protein</fullName>
    </recommendedName>
</protein>
<evidence type="ECO:0000256" key="1">
    <source>
        <dbReference type="ARBA" id="ARBA00022448"/>
    </source>
</evidence>
<dbReference type="InterPro" id="IPR027038">
    <property type="entry name" value="RanGap"/>
</dbReference>
<evidence type="ECO:0000256" key="3">
    <source>
        <dbReference type="ARBA" id="ARBA00022614"/>
    </source>
</evidence>
<keyword evidence="4" id="KW-0349">Heme</keyword>
<keyword evidence="6" id="KW-0677">Repeat</keyword>
<dbReference type="EMBL" id="HBGJ01045720">
    <property type="protein sequence ID" value="CAD9270283.1"/>
    <property type="molecule type" value="Transcribed_RNA"/>
</dbReference>
<dbReference type="SUPFAM" id="SSF46458">
    <property type="entry name" value="Globin-like"/>
    <property type="match status" value="1"/>
</dbReference>
<dbReference type="Pfam" id="PF01152">
    <property type="entry name" value="Bac_globin"/>
    <property type="match status" value="1"/>
</dbReference>
<evidence type="ECO:0000256" key="4">
    <source>
        <dbReference type="ARBA" id="ARBA00022617"/>
    </source>
</evidence>
<dbReference type="CDD" id="cd00454">
    <property type="entry name" value="TrHb1_N"/>
    <property type="match status" value="1"/>
</dbReference>
<keyword evidence="1" id="KW-0813">Transport</keyword>
<evidence type="ECO:0000256" key="6">
    <source>
        <dbReference type="ARBA" id="ARBA00022737"/>
    </source>
</evidence>
<dbReference type="PANTHER" id="PTHR24113:SF12">
    <property type="entry name" value="RAN GTPASE-ACTIVATING PROTEIN 1"/>
    <property type="match status" value="1"/>
</dbReference>
<dbReference type="InterPro" id="IPR009050">
    <property type="entry name" value="Globin-like_sf"/>
</dbReference>
<dbReference type="GO" id="GO:0046872">
    <property type="term" value="F:metal ion binding"/>
    <property type="evidence" value="ECO:0007669"/>
    <property type="project" value="UniProtKB-KW"/>
</dbReference>
<dbReference type="GO" id="GO:0006913">
    <property type="term" value="P:nucleocytoplasmic transport"/>
    <property type="evidence" value="ECO:0007669"/>
    <property type="project" value="TreeGrafter"/>
</dbReference>
<dbReference type="AlphaFoldDB" id="A0A7S1UJM7"/>
<dbReference type="InterPro" id="IPR012292">
    <property type="entry name" value="Globin/Proto"/>
</dbReference>
<dbReference type="GO" id="GO:0005096">
    <property type="term" value="F:GTPase activator activity"/>
    <property type="evidence" value="ECO:0007669"/>
    <property type="project" value="UniProtKB-KW"/>
</dbReference>
<keyword evidence="3" id="KW-0433">Leucine-rich repeat</keyword>
<evidence type="ECO:0000256" key="5">
    <source>
        <dbReference type="ARBA" id="ARBA00022723"/>
    </source>
</evidence>
<dbReference type="InterPro" id="IPR001486">
    <property type="entry name" value="Hemoglobin_trunc"/>
</dbReference>
<dbReference type="GO" id="GO:0020037">
    <property type="term" value="F:heme binding"/>
    <property type="evidence" value="ECO:0007669"/>
    <property type="project" value="InterPro"/>
</dbReference>
<gene>
    <name evidence="8" type="ORF">PPAR1163_LOCUS28722</name>
</gene>
<sequence>MVVYEGIRKREVAVHNLHLDKCFLGLTKEAVMQYADLLRRIRLGGVSLRYNEFSMLTFSVVNAAILSSSRHSLVCLDLSNNRTMFVKGLNETESFPSFASKNSSGFQSFVKKKGGLSPARHNENNEVNYGENTSSLFSSLELVDPCAGLDVLLRTCTALRKVSFKKTFLPFRVFKKLVEAIRESTIEDLDLTETHLEHMHSFLVGKILLTDKLRRLSLRYNRIGERGTKHIATIIPKTTKLENLDMGWNNMGAEGAQALIGSVARYIKLNIDCNTIPRAAFVRLQDDIFKLHQEYEAVRERSITDGTPPLEELLKENTIVDLLGGDRVVEKIVDRFYVYLVTDPSLAKYFRNISMGRMRHLQSSYIARMLGSKVPYRGRELLEGHKHLGVSNDHFDQTATWFLAAVKDCAPDCPRNVLELVNELVFNLRDKIVTKDMKKEKSVFFGLGQSINMDEERKTPPMSPTSVEEGVAAYNEAAVDSRMAQMRLLSMDSF</sequence>
<keyword evidence="2" id="KW-0343">GTPase activation</keyword>
<evidence type="ECO:0000256" key="7">
    <source>
        <dbReference type="ARBA" id="ARBA00023004"/>
    </source>
</evidence>
<accession>A0A7S1UJM7</accession>
<keyword evidence="5" id="KW-0479">Metal-binding</keyword>
<dbReference type="GO" id="GO:0048471">
    <property type="term" value="C:perinuclear region of cytoplasm"/>
    <property type="evidence" value="ECO:0007669"/>
    <property type="project" value="TreeGrafter"/>
</dbReference>
<evidence type="ECO:0008006" key="9">
    <source>
        <dbReference type="Google" id="ProtNLM"/>
    </source>
</evidence>
<name>A0A7S1UJM7_9STRA</name>
<organism evidence="8">
    <name type="scientific">Phaeomonas parva</name>
    <dbReference type="NCBI Taxonomy" id="124430"/>
    <lineage>
        <taxon>Eukaryota</taxon>
        <taxon>Sar</taxon>
        <taxon>Stramenopiles</taxon>
        <taxon>Ochrophyta</taxon>
        <taxon>Pinguiophyceae</taxon>
        <taxon>Pinguiochrysidales</taxon>
        <taxon>Pinguiochrysidaceae</taxon>
        <taxon>Phaeomonas</taxon>
    </lineage>
</organism>
<dbReference type="GO" id="GO:0005829">
    <property type="term" value="C:cytosol"/>
    <property type="evidence" value="ECO:0007669"/>
    <property type="project" value="TreeGrafter"/>
</dbReference>
<dbReference type="InterPro" id="IPR001611">
    <property type="entry name" value="Leu-rich_rpt"/>
</dbReference>
<dbReference type="SUPFAM" id="SSF52047">
    <property type="entry name" value="RNI-like"/>
    <property type="match status" value="1"/>
</dbReference>
<proteinExistence type="predicted"/>
<dbReference type="GO" id="GO:0031267">
    <property type="term" value="F:small GTPase binding"/>
    <property type="evidence" value="ECO:0007669"/>
    <property type="project" value="TreeGrafter"/>
</dbReference>
<keyword evidence="7" id="KW-0408">Iron</keyword>
<dbReference type="Pfam" id="PF13516">
    <property type="entry name" value="LRR_6"/>
    <property type="match status" value="1"/>
</dbReference>
<reference evidence="8" key="1">
    <citation type="submission" date="2021-01" db="EMBL/GenBank/DDBJ databases">
        <authorList>
            <person name="Corre E."/>
            <person name="Pelletier E."/>
            <person name="Niang G."/>
            <person name="Scheremetjew M."/>
            <person name="Finn R."/>
            <person name="Kale V."/>
            <person name="Holt S."/>
            <person name="Cochrane G."/>
            <person name="Meng A."/>
            <person name="Brown T."/>
            <person name="Cohen L."/>
        </authorList>
    </citation>
    <scope>NUCLEOTIDE SEQUENCE</scope>
    <source>
        <strain evidence="8">CCMP2877</strain>
    </source>
</reference>
<evidence type="ECO:0000256" key="2">
    <source>
        <dbReference type="ARBA" id="ARBA00022468"/>
    </source>
</evidence>
<dbReference type="InterPro" id="IPR032675">
    <property type="entry name" value="LRR_dom_sf"/>
</dbReference>
<dbReference type="GO" id="GO:0019825">
    <property type="term" value="F:oxygen binding"/>
    <property type="evidence" value="ECO:0007669"/>
    <property type="project" value="InterPro"/>
</dbReference>